<keyword evidence="7" id="KW-0479">Metal-binding</keyword>
<sequence length="384" mass="42848">MASSAIFFSFFLGLSLHVSADKPSDICPVRVCHPHGPEIRFPFRVRDFHPERCGYPGFDLSCNIRGQAILQLPNLQYFVVDLINYEQQYVVLKEPTNCLAKRLQNLTLSRSPFLAEEYGSYTFASCIEDLSSEPGIERVDCVSDQRNNVLYSSTSNFYASWYFSVFKCRNWTVSVPVSSQYPTNITERVVLRWDLSDCGGCEKSGGRCGLKVSAGSDVRCFGKHGFLQHAKFWILSGVILPFVACMSCIACYLSSHSPLSSHRGRRGHPPNIEDGENNVVDISFPSSPSRETRSAPNGVAGIDLATIESYPKIQVDDDGQVPRPNDDTCAICLSEYQPKETLRTIPACGHYFHAQCIDQWLRRNASCPLCRDHKGSPDPMTASN</sequence>
<evidence type="ECO:0000256" key="15">
    <source>
        <dbReference type="PROSITE-ProRule" id="PRU00175"/>
    </source>
</evidence>
<gene>
    <name evidence="21" type="primary">LOC115754690</name>
</gene>
<keyword evidence="10" id="KW-0833">Ubl conjugation pathway</keyword>
<dbReference type="InterPro" id="IPR001841">
    <property type="entry name" value="Znf_RING"/>
</dbReference>
<proteinExistence type="inferred from homology"/>
<dbReference type="EC" id="2.3.2.27" evidence="4"/>
<keyword evidence="11" id="KW-0862">Zinc</keyword>
<dbReference type="PANTHER" id="PTHR46279:SF31">
    <property type="entry name" value="RING-H2 FINGER PROTEIN ATL20-LIKE ISOFORM X1"/>
    <property type="match status" value="1"/>
</dbReference>
<dbReference type="SUPFAM" id="SSF57850">
    <property type="entry name" value="RING/U-box"/>
    <property type="match status" value="1"/>
</dbReference>
<evidence type="ECO:0000256" key="8">
    <source>
        <dbReference type="ARBA" id="ARBA00022729"/>
    </source>
</evidence>
<reference evidence="21" key="1">
    <citation type="submission" date="2025-08" db="UniProtKB">
        <authorList>
            <consortium name="RefSeq"/>
        </authorList>
    </citation>
    <scope>IDENTIFICATION</scope>
    <source>
        <tissue evidence="21">Leaf</tissue>
    </source>
</reference>
<feature type="chain" id="PRO_5034197074" description="RING-type E3 ubiquitin transferase" evidence="18">
    <location>
        <begin position="21"/>
        <end position="384"/>
    </location>
</feature>
<evidence type="ECO:0000313" key="20">
    <source>
        <dbReference type="Proteomes" id="UP000827889"/>
    </source>
</evidence>
<evidence type="ECO:0000256" key="10">
    <source>
        <dbReference type="ARBA" id="ARBA00022786"/>
    </source>
</evidence>
<dbReference type="AlphaFoldDB" id="A0A8B8QRL5"/>
<evidence type="ECO:0000256" key="13">
    <source>
        <dbReference type="ARBA" id="ARBA00023136"/>
    </source>
</evidence>
<name>A0A8B8QRL5_9MYRT</name>
<evidence type="ECO:0000256" key="7">
    <source>
        <dbReference type="ARBA" id="ARBA00022723"/>
    </source>
</evidence>
<evidence type="ECO:0000256" key="3">
    <source>
        <dbReference type="ARBA" id="ARBA00004906"/>
    </source>
</evidence>
<dbReference type="KEGG" id="rarg:115754690"/>
<evidence type="ECO:0000313" key="21">
    <source>
        <dbReference type="RefSeq" id="XP_030549660.1"/>
    </source>
</evidence>
<protein>
    <recommendedName>
        <fullName evidence="4">RING-type E3 ubiquitin transferase</fullName>
        <ecNumber evidence="4">2.3.2.27</ecNumber>
    </recommendedName>
</protein>
<feature type="signal peptide" evidence="18">
    <location>
        <begin position="1"/>
        <end position="20"/>
    </location>
</feature>
<dbReference type="Gene3D" id="3.30.40.10">
    <property type="entry name" value="Zinc/RING finger domain, C3HC4 (zinc finger)"/>
    <property type="match status" value="1"/>
</dbReference>
<dbReference type="PROSITE" id="PS50089">
    <property type="entry name" value="ZF_RING_2"/>
    <property type="match status" value="1"/>
</dbReference>
<evidence type="ECO:0000256" key="1">
    <source>
        <dbReference type="ARBA" id="ARBA00000900"/>
    </source>
</evidence>
<evidence type="ECO:0000256" key="4">
    <source>
        <dbReference type="ARBA" id="ARBA00012483"/>
    </source>
</evidence>
<keyword evidence="9 15" id="KW-0863">Zinc-finger</keyword>
<evidence type="ECO:0000256" key="18">
    <source>
        <dbReference type="SAM" id="SignalP"/>
    </source>
</evidence>
<evidence type="ECO:0000256" key="6">
    <source>
        <dbReference type="ARBA" id="ARBA00022692"/>
    </source>
</evidence>
<evidence type="ECO:0000256" key="5">
    <source>
        <dbReference type="ARBA" id="ARBA00022679"/>
    </source>
</evidence>
<keyword evidence="20" id="KW-1185">Reference proteome</keyword>
<evidence type="ECO:0000256" key="9">
    <source>
        <dbReference type="ARBA" id="ARBA00022771"/>
    </source>
</evidence>
<comment type="subcellular location">
    <subcellularLocation>
        <location evidence="2">Membrane</location>
        <topology evidence="2">Single-pass membrane protein</topology>
    </subcellularLocation>
</comment>
<feature type="region of interest" description="Disordered" evidence="16">
    <location>
        <begin position="257"/>
        <end position="298"/>
    </location>
</feature>
<comment type="pathway">
    <text evidence="3">Protein modification; protein ubiquitination.</text>
</comment>
<keyword evidence="5" id="KW-0808">Transferase</keyword>
<feature type="domain" description="RING-type" evidence="19">
    <location>
        <begin position="329"/>
        <end position="371"/>
    </location>
</feature>
<evidence type="ECO:0000256" key="12">
    <source>
        <dbReference type="ARBA" id="ARBA00022989"/>
    </source>
</evidence>
<dbReference type="CDD" id="cd16461">
    <property type="entry name" value="RING-H2_EL5-like"/>
    <property type="match status" value="1"/>
</dbReference>
<keyword evidence="8 18" id="KW-0732">Signal</keyword>
<evidence type="ECO:0000256" key="2">
    <source>
        <dbReference type="ARBA" id="ARBA00004167"/>
    </source>
</evidence>
<dbReference type="GO" id="GO:0030247">
    <property type="term" value="F:polysaccharide binding"/>
    <property type="evidence" value="ECO:0007669"/>
    <property type="project" value="InterPro"/>
</dbReference>
<organism evidence="20 21">
    <name type="scientific">Rhodamnia argentea</name>
    <dbReference type="NCBI Taxonomy" id="178133"/>
    <lineage>
        <taxon>Eukaryota</taxon>
        <taxon>Viridiplantae</taxon>
        <taxon>Streptophyta</taxon>
        <taxon>Embryophyta</taxon>
        <taxon>Tracheophyta</taxon>
        <taxon>Spermatophyta</taxon>
        <taxon>Magnoliopsida</taxon>
        <taxon>eudicotyledons</taxon>
        <taxon>Gunneridae</taxon>
        <taxon>Pentapetalae</taxon>
        <taxon>rosids</taxon>
        <taxon>malvids</taxon>
        <taxon>Myrtales</taxon>
        <taxon>Myrtaceae</taxon>
        <taxon>Myrtoideae</taxon>
        <taxon>Myrteae</taxon>
        <taxon>Australasian group</taxon>
        <taxon>Rhodamnia</taxon>
    </lineage>
</organism>
<accession>A0A8B8QRL5</accession>
<comment type="similarity">
    <text evidence="14">Belongs to the RING-type zinc finger family. ATL subfamily.</text>
</comment>
<keyword evidence="13 17" id="KW-0472">Membrane</keyword>
<evidence type="ECO:0000256" key="16">
    <source>
        <dbReference type="SAM" id="MobiDB-lite"/>
    </source>
</evidence>
<keyword evidence="12 17" id="KW-1133">Transmembrane helix</keyword>
<dbReference type="InterPro" id="IPR025287">
    <property type="entry name" value="WAK_GUB"/>
</dbReference>
<dbReference type="GO" id="GO:0016020">
    <property type="term" value="C:membrane"/>
    <property type="evidence" value="ECO:0007669"/>
    <property type="project" value="UniProtKB-SubCell"/>
</dbReference>
<dbReference type="Proteomes" id="UP000827889">
    <property type="component" value="Chromosome 3"/>
</dbReference>
<dbReference type="GO" id="GO:0061630">
    <property type="term" value="F:ubiquitin protein ligase activity"/>
    <property type="evidence" value="ECO:0007669"/>
    <property type="project" value="UniProtKB-EC"/>
</dbReference>
<evidence type="ECO:0000259" key="19">
    <source>
        <dbReference type="PROSITE" id="PS50089"/>
    </source>
</evidence>
<evidence type="ECO:0000256" key="17">
    <source>
        <dbReference type="SAM" id="Phobius"/>
    </source>
</evidence>
<dbReference type="OrthoDB" id="8062037at2759"/>
<dbReference type="GeneID" id="115754690"/>
<dbReference type="InterPro" id="IPR013083">
    <property type="entry name" value="Znf_RING/FYVE/PHD"/>
</dbReference>
<dbReference type="RefSeq" id="XP_030549660.1">
    <property type="nucleotide sequence ID" value="XM_030693800.2"/>
</dbReference>
<dbReference type="Pfam" id="PF13639">
    <property type="entry name" value="zf-RING_2"/>
    <property type="match status" value="1"/>
</dbReference>
<comment type="catalytic activity">
    <reaction evidence="1">
        <text>S-ubiquitinyl-[E2 ubiquitin-conjugating enzyme]-L-cysteine + [acceptor protein]-L-lysine = [E2 ubiquitin-conjugating enzyme]-L-cysteine + N(6)-ubiquitinyl-[acceptor protein]-L-lysine.</text>
        <dbReference type="EC" id="2.3.2.27"/>
    </reaction>
</comment>
<evidence type="ECO:0000256" key="14">
    <source>
        <dbReference type="ARBA" id="ARBA00024209"/>
    </source>
</evidence>
<dbReference type="GO" id="GO:0008270">
    <property type="term" value="F:zinc ion binding"/>
    <property type="evidence" value="ECO:0007669"/>
    <property type="project" value="UniProtKB-KW"/>
</dbReference>
<keyword evidence="6 17" id="KW-0812">Transmembrane</keyword>
<dbReference type="SMART" id="SM00184">
    <property type="entry name" value="RING"/>
    <property type="match status" value="1"/>
</dbReference>
<feature type="transmembrane region" description="Helical" evidence="17">
    <location>
        <begin position="232"/>
        <end position="253"/>
    </location>
</feature>
<dbReference type="Pfam" id="PF13947">
    <property type="entry name" value="GUB_WAK_bind"/>
    <property type="match status" value="1"/>
</dbReference>
<evidence type="ECO:0000256" key="11">
    <source>
        <dbReference type="ARBA" id="ARBA00022833"/>
    </source>
</evidence>
<dbReference type="PANTHER" id="PTHR46279">
    <property type="entry name" value="RING/U-BOX SUPERFAMILY PROTEIN"/>
    <property type="match status" value="1"/>
</dbReference>
<dbReference type="InterPro" id="IPR046948">
    <property type="entry name" value="ATL20-22-like"/>
</dbReference>